<dbReference type="RefSeq" id="WP_377177597.1">
    <property type="nucleotide sequence ID" value="NZ_JBHTMY010000003.1"/>
</dbReference>
<gene>
    <name evidence="1" type="ORF">ACFQ39_07330</name>
</gene>
<proteinExistence type="predicted"/>
<reference evidence="2" key="1">
    <citation type="journal article" date="2019" name="Int. J. Syst. Evol. Microbiol.">
        <title>The Global Catalogue of Microorganisms (GCM) 10K type strain sequencing project: providing services to taxonomists for standard genome sequencing and annotation.</title>
        <authorList>
            <consortium name="The Broad Institute Genomics Platform"/>
            <consortium name="The Broad Institute Genome Sequencing Center for Infectious Disease"/>
            <person name="Wu L."/>
            <person name="Ma J."/>
        </authorList>
    </citation>
    <scope>NUCLEOTIDE SEQUENCE [LARGE SCALE GENOMIC DNA]</scope>
    <source>
        <strain evidence="2">CCUG 61485</strain>
    </source>
</reference>
<name>A0ABW3Y0V0_9FLAO</name>
<evidence type="ECO:0008006" key="3">
    <source>
        <dbReference type="Google" id="ProtNLM"/>
    </source>
</evidence>
<evidence type="ECO:0000313" key="1">
    <source>
        <dbReference type="EMBL" id="MFD1315426.1"/>
    </source>
</evidence>
<keyword evidence="2" id="KW-1185">Reference proteome</keyword>
<comment type="caution">
    <text evidence="1">The sequence shown here is derived from an EMBL/GenBank/DDBJ whole genome shotgun (WGS) entry which is preliminary data.</text>
</comment>
<dbReference type="Proteomes" id="UP001597201">
    <property type="component" value="Unassembled WGS sequence"/>
</dbReference>
<protein>
    <recommendedName>
        <fullName evidence="3">NIPSNAP protein</fullName>
    </recommendedName>
</protein>
<organism evidence="1 2">
    <name type="scientific">Namhaeicola litoreus</name>
    <dbReference type="NCBI Taxonomy" id="1052145"/>
    <lineage>
        <taxon>Bacteria</taxon>
        <taxon>Pseudomonadati</taxon>
        <taxon>Bacteroidota</taxon>
        <taxon>Flavobacteriia</taxon>
        <taxon>Flavobacteriales</taxon>
        <taxon>Flavobacteriaceae</taxon>
        <taxon>Namhaeicola</taxon>
    </lineage>
</organism>
<accession>A0ABW3Y0V0</accession>
<evidence type="ECO:0000313" key="2">
    <source>
        <dbReference type="Proteomes" id="UP001597201"/>
    </source>
</evidence>
<sequence>MLRNHILKTAFFVLAMLVCTIGIGQDFSQDNYYVTLLRLQGEVDDDRASWQAIEQEFFDKVIKKNKYIVGHEMLVDTFDERLSEVLIVNIYKDWNDIELARKRTMELIEEGWPDEKERAAYFEKQNRNFSLYYSNQIMTTTKNVKIRDREKDDRTKPLTFYLVFNKLVDNPDDDLINAYEDYLQFVTFKDPNIRSYQAYRHFFGPDSRDFLEVYVTDSYDDLLNSFELDKALLMQMFPDEKEREDFIEIYNAGVVQEEGKVYENIPAQSKYLE</sequence>
<dbReference type="EMBL" id="JBHTMY010000003">
    <property type="protein sequence ID" value="MFD1315426.1"/>
    <property type="molecule type" value="Genomic_DNA"/>
</dbReference>